<accession>A0A3M7RBW2</accession>
<reference evidence="1 2" key="1">
    <citation type="journal article" date="2018" name="Sci. Rep.">
        <title>Genomic signatures of local adaptation to the degree of environmental predictability in rotifers.</title>
        <authorList>
            <person name="Franch-Gras L."/>
            <person name="Hahn C."/>
            <person name="Garcia-Roger E.M."/>
            <person name="Carmona M.J."/>
            <person name="Serra M."/>
            <person name="Gomez A."/>
        </authorList>
    </citation>
    <scope>NUCLEOTIDE SEQUENCE [LARGE SCALE GENOMIC DNA]</scope>
    <source>
        <strain evidence="1">HYR1</strain>
    </source>
</reference>
<proteinExistence type="predicted"/>
<dbReference type="Proteomes" id="UP000276133">
    <property type="component" value="Unassembled WGS sequence"/>
</dbReference>
<comment type="caution">
    <text evidence="1">The sequence shown here is derived from an EMBL/GenBank/DDBJ whole genome shotgun (WGS) entry which is preliminary data.</text>
</comment>
<dbReference type="AlphaFoldDB" id="A0A3M7RBW2"/>
<sequence length="208" mass="24107">MIEEIKERCNSRLNLIKILSNKKWGLDLNTLGNLYKSLIGSIQDYSFPCLNSLSETNIKSLEVIQNSEVRSILKLRYDSHSNILHNEAYNKLKLLTVSNRLFELSERYVRTGLSHSVPLTVRLVEEYNRGFESIYIEYPTPLFFNVQHFGQHFWTIDLPRLGFKSTSMLSISSSVSKPGLFCVVDRRIEVEEDSESLILLFCNCDKFI</sequence>
<dbReference type="EMBL" id="REGN01003739">
    <property type="protein sequence ID" value="RNA21073.1"/>
    <property type="molecule type" value="Genomic_DNA"/>
</dbReference>
<dbReference type="GO" id="GO:0003964">
    <property type="term" value="F:RNA-directed DNA polymerase activity"/>
    <property type="evidence" value="ECO:0007669"/>
    <property type="project" value="UniProtKB-KW"/>
</dbReference>
<protein>
    <submittedName>
        <fullName evidence="1">RNA-directed DNA polymerase from mobile element jockey-like</fullName>
    </submittedName>
</protein>
<keyword evidence="2" id="KW-1185">Reference proteome</keyword>
<evidence type="ECO:0000313" key="2">
    <source>
        <dbReference type="Proteomes" id="UP000276133"/>
    </source>
</evidence>
<keyword evidence="1" id="KW-0695">RNA-directed DNA polymerase</keyword>
<keyword evidence="1" id="KW-0548">Nucleotidyltransferase</keyword>
<name>A0A3M7RBW2_BRAPC</name>
<keyword evidence="1" id="KW-0808">Transferase</keyword>
<organism evidence="1 2">
    <name type="scientific">Brachionus plicatilis</name>
    <name type="common">Marine rotifer</name>
    <name type="synonym">Brachionus muelleri</name>
    <dbReference type="NCBI Taxonomy" id="10195"/>
    <lineage>
        <taxon>Eukaryota</taxon>
        <taxon>Metazoa</taxon>
        <taxon>Spiralia</taxon>
        <taxon>Gnathifera</taxon>
        <taxon>Rotifera</taxon>
        <taxon>Eurotatoria</taxon>
        <taxon>Monogononta</taxon>
        <taxon>Pseudotrocha</taxon>
        <taxon>Ploima</taxon>
        <taxon>Brachionidae</taxon>
        <taxon>Brachionus</taxon>
    </lineage>
</organism>
<evidence type="ECO:0000313" key="1">
    <source>
        <dbReference type="EMBL" id="RNA21073.1"/>
    </source>
</evidence>
<gene>
    <name evidence="1" type="ORF">BpHYR1_001747</name>
</gene>